<evidence type="ECO:0000256" key="1">
    <source>
        <dbReference type="SAM" id="MobiDB-lite"/>
    </source>
</evidence>
<feature type="compositionally biased region" description="Gly residues" evidence="1">
    <location>
        <begin position="65"/>
        <end position="80"/>
    </location>
</feature>
<gene>
    <name evidence="2" type="ORF">LG35_07930</name>
</gene>
<dbReference type="EMBL" id="JRGF01000009">
    <property type="protein sequence ID" value="KHE41679.1"/>
    <property type="molecule type" value="Genomic_DNA"/>
</dbReference>
<evidence type="ECO:0000313" key="3">
    <source>
        <dbReference type="Proteomes" id="UP000030889"/>
    </source>
</evidence>
<feature type="region of interest" description="Disordered" evidence="1">
    <location>
        <begin position="56"/>
        <end position="80"/>
    </location>
</feature>
<organism evidence="2 3">
    <name type="scientific">Alistipes inops</name>
    <dbReference type="NCBI Taxonomy" id="1501391"/>
    <lineage>
        <taxon>Bacteria</taxon>
        <taxon>Pseudomonadati</taxon>
        <taxon>Bacteroidota</taxon>
        <taxon>Bacteroidia</taxon>
        <taxon>Bacteroidales</taxon>
        <taxon>Rikenellaceae</taxon>
        <taxon>Alistipes</taxon>
    </lineage>
</organism>
<reference evidence="2 3" key="1">
    <citation type="submission" date="2014-09" db="EMBL/GenBank/DDBJ databases">
        <title>Alistipes sp. 627, sp. nov., a novel member of the family Rikenellaceae isolated from human faeces.</title>
        <authorList>
            <person name="Shkoporov A.N."/>
            <person name="Chaplin A.V."/>
            <person name="Motuzova O.V."/>
            <person name="Kafarskaia L.I."/>
            <person name="Khokhlova E.V."/>
            <person name="Efimov B.A."/>
        </authorList>
    </citation>
    <scope>NUCLEOTIDE SEQUENCE [LARGE SCALE GENOMIC DNA]</scope>
    <source>
        <strain evidence="2 3">627</strain>
    </source>
</reference>
<sequence>MVFAGATVVCCAAADGKETDSGCGRGWRKGWRGAVGVLPVAAGPFAVLLRVGHEEPQKEQAEHLGGTGKSKVSGGGGRGR</sequence>
<dbReference type="RefSeq" id="WP_035473783.1">
    <property type="nucleotide sequence ID" value="NZ_JRGF01000009.1"/>
</dbReference>
<proteinExistence type="predicted"/>
<keyword evidence="3" id="KW-1185">Reference proteome</keyword>
<comment type="caution">
    <text evidence="2">The sequence shown here is derived from an EMBL/GenBank/DDBJ whole genome shotgun (WGS) entry which is preliminary data.</text>
</comment>
<name>A0ABR4YJA5_9BACT</name>
<protein>
    <recommendedName>
        <fullName evidence="4">Secreted protein</fullName>
    </recommendedName>
</protein>
<evidence type="ECO:0008006" key="4">
    <source>
        <dbReference type="Google" id="ProtNLM"/>
    </source>
</evidence>
<accession>A0ABR4YJA5</accession>
<dbReference type="Proteomes" id="UP000030889">
    <property type="component" value="Unassembled WGS sequence"/>
</dbReference>
<evidence type="ECO:0000313" key="2">
    <source>
        <dbReference type="EMBL" id="KHE41679.1"/>
    </source>
</evidence>